<evidence type="ECO:0000313" key="3">
    <source>
        <dbReference type="Proteomes" id="UP000000602"/>
    </source>
</evidence>
<reference evidence="3" key="1">
    <citation type="journal article" date="2004" name="Environ. Microbiol.">
        <title>The genome of Desulfotalea psychrophila, a sulfate-reducing bacterium from permanently cold Arctic sediments.</title>
        <authorList>
            <person name="Rabus R."/>
            <person name="Ruepp A."/>
            <person name="Frickey T."/>
            <person name="Rattei T."/>
            <person name="Fartmann B."/>
            <person name="Stark M."/>
            <person name="Bauer M."/>
            <person name="Zibat A."/>
            <person name="Lombardot T."/>
            <person name="Becker I."/>
            <person name="Amann J."/>
            <person name="Gellner K."/>
            <person name="Teeling H."/>
            <person name="Leuschner W.D."/>
            <person name="Gloeckner F.-O."/>
            <person name="Lupas A.N."/>
            <person name="Amann R."/>
            <person name="Klenk H.-P."/>
        </authorList>
    </citation>
    <scope>NUCLEOTIDE SEQUENCE [LARGE SCALE GENOMIC DNA]</scope>
    <source>
        <strain evidence="3">DSM 12343 / LSv54</strain>
    </source>
</reference>
<dbReference type="AlphaFoldDB" id="Q6AQU0"/>
<evidence type="ECO:0000256" key="1">
    <source>
        <dbReference type="SAM" id="MobiDB-lite"/>
    </source>
</evidence>
<protein>
    <submittedName>
        <fullName evidence="2">Uncharacterized protein</fullName>
    </submittedName>
</protein>
<name>Q6AQU0_DESPS</name>
<dbReference type="RefSeq" id="WP_011187799.1">
    <property type="nucleotide sequence ID" value="NC_006138.1"/>
</dbReference>
<gene>
    <name evidence="2" type="ordered locus">DP0554</name>
</gene>
<organism evidence="2 3">
    <name type="scientific">Desulfotalea psychrophila (strain LSv54 / DSM 12343)</name>
    <dbReference type="NCBI Taxonomy" id="177439"/>
    <lineage>
        <taxon>Bacteria</taxon>
        <taxon>Pseudomonadati</taxon>
        <taxon>Thermodesulfobacteriota</taxon>
        <taxon>Desulfobulbia</taxon>
        <taxon>Desulfobulbales</taxon>
        <taxon>Desulfocapsaceae</taxon>
        <taxon>Desulfotalea</taxon>
    </lineage>
</organism>
<proteinExistence type="predicted"/>
<dbReference type="OrthoDB" id="5432624at2"/>
<accession>Q6AQU0</accession>
<dbReference type="KEGG" id="dps:DP0554"/>
<dbReference type="EMBL" id="CR522870">
    <property type="protein sequence ID" value="CAG35283.1"/>
    <property type="molecule type" value="Genomic_DNA"/>
</dbReference>
<evidence type="ECO:0000313" key="2">
    <source>
        <dbReference type="EMBL" id="CAG35283.1"/>
    </source>
</evidence>
<dbReference type="Proteomes" id="UP000000602">
    <property type="component" value="Chromosome"/>
</dbReference>
<feature type="region of interest" description="Disordered" evidence="1">
    <location>
        <begin position="101"/>
        <end position="123"/>
    </location>
</feature>
<dbReference type="HOGENOM" id="CLU_2011582_0_0_7"/>
<feature type="compositionally biased region" description="Basic residues" evidence="1">
    <location>
        <begin position="101"/>
        <end position="110"/>
    </location>
</feature>
<sequence>MNFSIQTEQRKGNLHLKICGKPSAQHLSSLVKTMEQLYRGEGNIFIHTEQVTEVEEHCPTILKSLMAESELPRKNIYMIGEKGFDLGGGYTKVIIKPRKKSRCNGCKKSRNSPELPMVNSSRR</sequence>
<keyword evidence="3" id="KW-1185">Reference proteome</keyword>